<dbReference type="InterPro" id="IPR018391">
    <property type="entry name" value="PQQ_b-propeller_rpt"/>
</dbReference>
<dbReference type="OrthoDB" id="5557059at2"/>
<evidence type="ECO:0000313" key="2">
    <source>
        <dbReference type="EMBL" id="QEC64931.1"/>
    </source>
</evidence>
<dbReference type="Proteomes" id="UP000321479">
    <property type="component" value="Chromosome"/>
</dbReference>
<dbReference type="KEGG" id="mgin:FRZ54_20950"/>
<dbReference type="InterPro" id="IPR011047">
    <property type="entry name" value="Quinoprotein_ADH-like_sf"/>
</dbReference>
<dbReference type="RefSeq" id="WP_147033764.1">
    <property type="nucleotide sequence ID" value="NZ_CP042436.1"/>
</dbReference>
<dbReference type="InterPro" id="IPR015943">
    <property type="entry name" value="WD40/YVTN_repeat-like_dom_sf"/>
</dbReference>
<name>A0A5B8V2M1_9SPHI</name>
<dbReference type="Gene3D" id="2.40.10.480">
    <property type="match status" value="1"/>
</dbReference>
<reference evidence="2 3" key="1">
    <citation type="journal article" date="2017" name="Curr. Microbiol.">
        <title>Mucilaginibacter ginsenosidivorans sp. nov., Isolated from Soil of Ginseng Field.</title>
        <authorList>
            <person name="Kim M.M."/>
            <person name="Siddiqi M.Z."/>
            <person name="Im W.T."/>
        </authorList>
    </citation>
    <scope>NUCLEOTIDE SEQUENCE [LARGE SCALE GENOMIC DNA]</scope>
    <source>
        <strain evidence="2 3">Gsoil 3017</strain>
    </source>
</reference>
<proteinExistence type="predicted"/>
<feature type="region of interest" description="Disordered" evidence="1">
    <location>
        <begin position="318"/>
        <end position="344"/>
    </location>
</feature>
<protein>
    <recommendedName>
        <fullName evidence="4">Pyrrolo-quinoline quinone</fullName>
    </recommendedName>
</protein>
<keyword evidence="3" id="KW-1185">Reference proteome</keyword>
<sequence length="564" mass="59703">MTLKNSLLPVLLAAAVCFGCKRKEKVDPGNTGGGTTKDSVNVQHISVLTQHNDNTRAGLNDHEAALNTTNVNTAHFGRKFVLSVDAQVYAQPLVVGNVSISSGTHNVVYIATVNNSVYAYDADNGTKYWSNNYTANGMRPPIASDMNSSWCNPYDDFANSIGIVGTPVIDSAAQTIYFVARSTKGPGEGNFVQYLHAVDITSGAERLGSPVEITASVPGTGDGSSGGTSSFDPMRNNQRQGLVLVNGVVYISFSSHCDWNPYHGWILGYDAGTLQQKVVYNDTPDGEGGGIWECGMGIAADQAGNLYVTTGNGTVGKGNLYNPTTNGTDERTPNPDPTDPANRAESALRLTPSGNTMQVTSYFTPTNYVDLNVNDLDYGVMGTMLIPNSNYYLTACKDGNVYVLNKDNMGGYSGSSNQITQTIPMNQSMHCQPAYYKGSGNEFVYIWPGHAQLQSLAFNAGSGQLTYGAAFSAANGPQFPGPSLSVSSKGTAAGTGIVWAYYSISGGGIIRAFDAANVSKELWNSTQAIGDAPGSYAKFCAPTIANGKVYVATFSNQVMVYGLK</sequence>
<dbReference type="SMART" id="SM00564">
    <property type="entry name" value="PQQ"/>
    <property type="match status" value="1"/>
</dbReference>
<evidence type="ECO:0000313" key="3">
    <source>
        <dbReference type="Proteomes" id="UP000321479"/>
    </source>
</evidence>
<feature type="region of interest" description="Disordered" evidence="1">
    <location>
        <begin position="214"/>
        <end position="234"/>
    </location>
</feature>
<evidence type="ECO:0000256" key="1">
    <source>
        <dbReference type="SAM" id="MobiDB-lite"/>
    </source>
</evidence>
<evidence type="ECO:0008006" key="4">
    <source>
        <dbReference type="Google" id="ProtNLM"/>
    </source>
</evidence>
<dbReference type="EMBL" id="CP042436">
    <property type="protein sequence ID" value="QEC64931.1"/>
    <property type="molecule type" value="Genomic_DNA"/>
</dbReference>
<gene>
    <name evidence="2" type="ORF">FRZ54_20950</name>
</gene>
<dbReference type="AlphaFoldDB" id="A0A5B8V2M1"/>
<dbReference type="SUPFAM" id="SSF50998">
    <property type="entry name" value="Quinoprotein alcohol dehydrogenase-like"/>
    <property type="match status" value="1"/>
</dbReference>
<dbReference type="Gene3D" id="2.130.10.10">
    <property type="entry name" value="YVTN repeat-like/Quinoprotein amine dehydrogenase"/>
    <property type="match status" value="1"/>
</dbReference>
<accession>A0A5B8V2M1</accession>
<organism evidence="2 3">
    <name type="scientific">Mucilaginibacter ginsenosidivorans</name>
    <dbReference type="NCBI Taxonomy" id="398053"/>
    <lineage>
        <taxon>Bacteria</taxon>
        <taxon>Pseudomonadati</taxon>
        <taxon>Bacteroidota</taxon>
        <taxon>Sphingobacteriia</taxon>
        <taxon>Sphingobacteriales</taxon>
        <taxon>Sphingobacteriaceae</taxon>
        <taxon>Mucilaginibacter</taxon>
    </lineage>
</organism>